<keyword evidence="14" id="KW-1185">Reference proteome</keyword>
<dbReference type="GO" id="GO:0005829">
    <property type="term" value="C:cytosol"/>
    <property type="evidence" value="ECO:0007669"/>
    <property type="project" value="UniProtKB-SubCell"/>
</dbReference>
<keyword evidence="4" id="KW-0963">Cytoplasm</keyword>
<evidence type="ECO:0000256" key="3">
    <source>
        <dbReference type="ARBA" id="ARBA00012893"/>
    </source>
</evidence>
<keyword evidence="11" id="KW-1133">Transmembrane helix</keyword>
<feature type="transmembrane region" description="Helical" evidence="11">
    <location>
        <begin position="243"/>
        <end position="264"/>
    </location>
</feature>
<dbReference type="GO" id="GO:0006020">
    <property type="term" value="P:inositol metabolic process"/>
    <property type="evidence" value="ECO:0007669"/>
    <property type="project" value="TreeGrafter"/>
</dbReference>
<dbReference type="InterPro" id="IPR040557">
    <property type="entry name" value="VIP1_N"/>
</dbReference>
<evidence type="ECO:0000256" key="4">
    <source>
        <dbReference type="ARBA" id="ARBA00022490"/>
    </source>
</evidence>
<evidence type="ECO:0000256" key="9">
    <source>
        <dbReference type="ARBA" id="ARBA00033696"/>
    </source>
</evidence>
<keyword evidence="11" id="KW-0812">Transmembrane</keyword>
<evidence type="ECO:0000256" key="8">
    <source>
        <dbReference type="ARBA" id="ARBA00022840"/>
    </source>
</evidence>
<evidence type="ECO:0000259" key="12">
    <source>
        <dbReference type="Pfam" id="PF18086"/>
    </source>
</evidence>
<evidence type="ECO:0000256" key="11">
    <source>
        <dbReference type="SAM" id="Phobius"/>
    </source>
</evidence>
<dbReference type="PANTHER" id="PTHR12750:SF13">
    <property type="entry name" value="INOSITOL HEXAKISPHOSPHATE AND DIPHOSPHOINOSITOL-PENTAKISPHOSPHATE KINASE"/>
    <property type="match status" value="1"/>
</dbReference>
<dbReference type="GO" id="GO:0032958">
    <property type="term" value="P:inositol phosphate biosynthetic process"/>
    <property type="evidence" value="ECO:0007669"/>
    <property type="project" value="TreeGrafter"/>
</dbReference>
<dbReference type="SUPFAM" id="SSF56059">
    <property type="entry name" value="Glutathione synthetase ATP-binding domain-like"/>
    <property type="match status" value="1"/>
</dbReference>
<dbReference type="AlphaFoldDB" id="A0A672KGV2"/>
<proteinExistence type="inferred from homology"/>
<evidence type="ECO:0000256" key="2">
    <source>
        <dbReference type="ARBA" id="ARBA00005609"/>
    </source>
</evidence>
<dbReference type="FunFam" id="3.30.470.20:FF:000003">
    <property type="entry name" value="Inositol hexakisphosphate and diphosphoinositol-pentakisphosphate kinase"/>
    <property type="match status" value="1"/>
</dbReference>
<evidence type="ECO:0000313" key="13">
    <source>
        <dbReference type="Ensembl" id="ENSSGRP00000009159.1"/>
    </source>
</evidence>
<feature type="domain" description="VIP1 N-terminal" evidence="12">
    <location>
        <begin position="2"/>
        <end position="71"/>
    </location>
</feature>
<dbReference type="Gene3D" id="3.40.50.11950">
    <property type="match status" value="2"/>
</dbReference>
<keyword evidence="11" id="KW-0472">Membrane</keyword>
<dbReference type="Proteomes" id="UP000472262">
    <property type="component" value="Unassembled WGS sequence"/>
</dbReference>
<dbReference type="Gene3D" id="3.30.470.20">
    <property type="entry name" value="ATP-grasp fold, B domain"/>
    <property type="match status" value="1"/>
</dbReference>
<evidence type="ECO:0000256" key="1">
    <source>
        <dbReference type="ARBA" id="ARBA00004514"/>
    </source>
</evidence>
<comment type="similarity">
    <text evidence="2">Belongs to the histidine acid phosphatase family. VIP1 subfamily.</text>
</comment>
<name>A0A672KGV2_SINGR</name>
<dbReference type="GO" id="GO:0000828">
    <property type="term" value="F:inositol hexakisphosphate kinase activity"/>
    <property type="evidence" value="ECO:0007669"/>
    <property type="project" value="TreeGrafter"/>
</dbReference>
<evidence type="ECO:0000256" key="7">
    <source>
        <dbReference type="ARBA" id="ARBA00022777"/>
    </source>
</evidence>
<reference evidence="13" key="1">
    <citation type="submission" date="2025-08" db="UniProtKB">
        <authorList>
            <consortium name="Ensembl"/>
        </authorList>
    </citation>
    <scope>IDENTIFICATION</scope>
</reference>
<protein>
    <recommendedName>
        <fullName evidence="3">diphosphoinositol-pentakisphosphate 1-kinase</fullName>
        <ecNumber evidence="3">2.7.4.24</ecNumber>
    </recommendedName>
</protein>
<dbReference type="GO" id="GO:0005524">
    <property type="term" value="F:ATP binding"/>
    <property type="evidence" value="ECO:0007669"/>
    <property type="project" value="UniProtKB-KW"/>
</dbReference>
<evidence type="ECO:0000313" key="14">
    <source>
        <dbReference type="Proteomes" id="UP000472262"/>
    </source>
</evidence>
<comment type="subcellular location">
    <subcellularLocation>
        <location evidence="1">Cytoplasm</location>
        <location evidence="1">Cytosol</location>
    </subcellularLocation>
</comment>
<gene>
    <name evidence="13" type="primary">LOC107577938</name>
</gene>
<organism evidence="13 14">
    <name type="scientific">Sinocyclocheilus grahami</name>
    <name type="common">Dianchi golden-line fish</name>
    <name type="synonym">Barbus grahami</name>
    <dbReference type="NCBI Taxonomy" id="75366"/>
    <lineage>
        <taxon>Eukaryota</taxon>
        <taxon>Metazoa</taxon>
        <taxon>Chordata</taxon>
        <taxon>Craniata</taxon>
        <taxon>Vertebrata</taxon>
        <taxon>Euteleostomi</taxon>
        <taxon>Actinopterygii</taxon>
        <taxon>Neopterygii</taxon>
        <taxon>Teleostei</taxon>
        <taxon>Ostariophysi</taxon>
        <taxon>Cypriniformes</taxon>
        <taxon>Cyprinidae</taxon>
        <taxon>Cyprininae</taxon>
        <taxon>Sinocyclocheilus</taxon>
    </lineage>
</organism>
<dbReference type="Pfam" id="PF18086">
    <property type="entry name" value="PPIP5K2_N"/>
    <property type="match status" value="1"/>
</dbReference>
<dbReference type="EC" id="2.7.4.24" evidence="3"/>
<evidence type="ECO:0000256" key="6">
    <source>
        <dbReference type="ARBA" id="ARBA00022741"/>
    </source>
</evidence>
<keyword evidence="5" id="KW-0808">Transferase</keyword>
<evidence type="ECO:0000256" key="5">
    <source>
        <dbReference type="ARBA" id="ARBA00022679"/>
    </source>
</evidence>
<keyword evidence="7" id="KW-0418">Kinase</keyword>
<dbReference type="InterPro" id="IPR037446">
    <property type="entry name" value="His_Pase_VIP1"/>
</dbReference>
<keyword evidence="8" id="KW-0067">ATP-binding</keyword>
<dbReference type="PANTHER" id="PTHR12750">
    <property type="entry name" value="DIPHOSPHOINOSITOL PENTAKISPHOSPHATE KINASE"/>
    <property type="match status" value="1"/>
</dbReference>
<keyword evidence="6" id="KW-0547">Nucleotide-binding</keyword>
<comment type="catalytic activity">
    <reaction evidence="10">
        <text>1D-myo-inositol hexakisphosphate + ATP = 1-diphospho-1D-myo-inositol 2,3,4,5,6-pentakisphosphate + ADP</text>
        <dbReference type="Rhea" id="RHEA:37459"/>
        <dbReference type="ChEBI" id="CHEBI:30616"/>
        <dbReference type="ChEBI" id="CHEBI:58130"/>
        <dbReference type="ChEBI" id="CHEBI:74946"/>
        <dbReference type="ChEBI" id="CHEBI:456216"/>
        <dbReference type="EC" id="2.7.4.24"/>
    </reaction>
    <physiologicalReaction direction="left-to-right" evidence="10">
        <dbReference type="Rhea" id="RHEA:37460"/>
    </physiologicalReaction>
</comment>
<evidence type="ECO:0000256" key="10">
    <source>
        <dbReference type="ARBA" id="ARBA00034629"/>
    </source>
</evidence>
<dbReference type="GO" id="GO:0033857">
    <property type="term" value="F:5-diphosphoinositol pentakisphosphate 1-kinase activity"/>
    <property type="evidence" value="ECO:0007669"/>
    <property type="project" value="TreeGrafter"/>
</dbReference>
<sequence length="334" mass="37551">MVGICSMMKKSKSKPMTEILERLCKFEYITVVIFPEEVILGEPVEKWPLCDCLISFHSKECNLVESEDHVEVNGEVFHTPFVEKPVSAEDHNVYIYYPTSAGGGSQRLFRKIGSRSSVYSPESTVRKTGSYIYEEFMPTDGTDVKVYTVGPDYAHAEARKSPALDGKVERDSEGKEIRYPVMLTAMEKLVARKVCLAFKQTVCGFDLLRANGHSFVCDVNGFSFVKNSMKYYDDCAKVLGVKVLSMIEVFYLLVISGSISLRFFELFEKYGGNKSGKLKLKKPKQLQGVVCLCSPPRVLSFRYGHFSGINRKVQLTYLPNGQPKASSEEEGMCT</sequence>
<dbReference type="Ensembl" id="ENSSGRT00000009982.1">
    <property type="protein sequence ID" value="ENSSGRP00000009159.1"/>
    <property type="gene ID" value="ENSSGRG00000006177.1"/>
</dbReference>
<accession>A0A672KGV2</accession>
<reference evidence="13" key="2">
    <citation type="submission" date="2025-09" db="UniProtKB">
        <authorList>
            <consortium name="Ensembl"/>
        </authorList>
    </citation>
    <scope>IDENTIFICATION</scope>
</reference>
<comment type="catalytic activity">
    <reaction evidence="9">
        <text>5-diphospho-1D-myo-inositol 1,2,3,4,6-pentakisphosphate + ATP + H(+) = 1,5-bis(diphospho)-1D-myo-inositol 2,3,4,6-tetrakisphosphate + ADP</text>
        <dbReference type="Rhea" id="RHEA:10276"/>
        <dbReference type="ChEBI" id="CHEBI:15378"/>
        <dbReference type="ChEBI" id="CHEBI:30616"/>
        <dbReference type="ChEBI" id="CHEBI:58628"/>
        <dbReference type="ChEBI" id="CHEBI:77983"/>
        <dbReference type="ChEBI" id="CHEBI:456216"/>
        <dbReference type="EC" id="2.7.4.24"/>
    </reaction>
    <physiologicalReaction direction="left-to-right" evidence="9">
        <dbReference type="Rhea" id="RHEA:10277"/>
    </physiologicalReaction>
</comment>